<dbReference type="GO" id="GO:0005047">
    <property type="term" value="F:signal recognition particle binding"/>
    <property type="evidence" value="ECO:0007669"/>
    <property type="project" value="InterPro"/>
</dbReference>
<dbReference type="InterPro" id="IPR007222">
    <property type="entry name" value="Sig_recog_particle_rcpt_asu_N"/>
</dbReference>
<dbReference type="GO" id="GO:0006886">
    <property type="term" value="P:intracellular protein transport"/>
    <property type="evidence" value="ECO:0007669"/>
    <property type="project" value="InterPro"/>
</dbReference>
<sequence length="101" mass="11423">MMPRVLLAHSNGPSITSLALYLLLYISGYPPSVVCANLLAMVKPEFLEMYDLKRTAYSDFDETFRQLKMEAEARAEDLKRLKQVVGKPLNNSKKQGQMQNG</sequence>
<name>A0A8T1N2X6_CARIL</name>
<dbReference type="AlphaFoldDB" id="A0A8T1N2X6"/>
<dbReference type="GO" id="GO:0005785">
    <property type="term" value="C:signal recognition particle receptor complex"/>
    <property type="evidence" value="ECO:0007669"/>
    <property type="project" value="InterPro"/>
</dbReference>
<dbReference type="Proteomes" id="UP000811609">
    <property type="component" value="Chromosome 16"/>
</dbReference>
<dbReference type="Pfam" id="PF04086">
    <property type="entry name" value="SRP-alpha_N"/>
    <property type="match status" value="1"/>
</dbReference>
<evidence type="ECO:0000313" key="3">
    <source>
        <dbReference type="Proteomes" id="UP000811609"/>
    </source>
</evidence>
<comment type="caution">
    <text evidence="2">The sequence shown here is derived from an EMBL/GenBank/DDBJ whole genome shotgun (WGS) entry which is preliminary data.</text>
</comment>
<accession>A0A8T1N2X6</accession>
<evidence type="ECO:0000313" key="2">
    <source>
        <dbReference type="EMBL" id="KAG6625599.1"/>
    </source>
</evidence>
<keyword evidence="3" id="KW-1185">Reference proteome</keyword>
<dbReference type="EMBL" id="CM031824">
    <property type="protein sequence ID" value="KAG6625599.1"/>
    <property type="molecule type" value="Genomic_DNA"/>
</dbReference>
<dbReference type="GO" id="GO:0005525">
    <property type="term" value="F:GTP binding"/>
    <property type="evidence" value="ECO:0007669"/>
    <property type="project" value="InterPro"/>
</dbReference>
<protein>
    <recommendedName>
        <fullName evidence="1">Signal recognition particle receptor alpha subunit N-terminal domain-containing protein</fullName>
    </recommendedName>
</protein>
<dbReference type="GO" id="GO:0003924">
    <property type="term" value="F:GTPase activity"/>
    <property type="evidence" value="ECO:0007669"/>
    <property type="project" value="InterPro"/>
</dbReference>
<proteinExistence type="predicted"/>
<reference evidence="2" key="1">
    <citation type="submission" date="2020-12" db="EMBL/GenBank/DDBJ databases">
        <title>WGS assembly of Carya illinoinensis cv. Pawnee.</title>
        <authorList>
            <person name="Platts A."/>
            <person name="Shu S."/>
            <person name="Wright S."/>
            <person name="Barry K."/>
            <person name="Edger P."/>
            <person name="Pires J.C."/>
            <person name="Schmutz J."/>
        </authorList>
    </citation>
    <scope>NUCLEOTIDE SEQUENCE</scope>
    <source>
        <tissue evidence="2">Leaf</tissue>
    </source>
</reference>
<evidence type="ECO:0000259" key="1">
    <source>
        <dbReference type="Pfam" id="PF04086"/>
    </source>
</evidence>
<gene>
    <name evidence="2" type="ORF">CIPAW_16G108900</name>
</gene>
<organism evidence="2 3">
    <name type="scientific">Carya illinoinensis</name>
    <name type="common">Pecan</name>
    <dbReference type="NCBI Taxonomy" id="32201"/>
    <lineage>
        <taxon>Eukaryota</taxon>
        <taxon>Viridiplantae</taxon>
        <taxon>Streptophyta</taxon>
        <taxon>Embryophyta</taxon>
        <taxon>Tracheophyta</taxon>
        <taxon>Spermatophyta</taxon>
        <taxon>Magnoliopsida</taxon>
        <taxon>eudicotyledons</taxon>
        <taxon>Gunneridae</taxon>
        <taxon>Pentapetalae</taxon>
        <taxon>rosids</taxon>
        <taxon>fabids</taxon>
        <taxon>Fagales</taxon>
        <taxon>Juglandaceae</taxon>
        <taxon>Carya</taxon>
    </lineage>
</organism>
<feature type="domain" description="Signal recognition particle receptor alpha subunit N-terminal" evidence="1">
    <location>
        <begin position="37"/>
        <end position="97"/>
    </location>
</feature>